<keyword evidence="1" id="KW-0812">Transmembrane</keyword>
<protein>
    <submittedName>
        <fullName evidence="2">DUF624 domain-containing protein</fullName>
    </submittedName>
</protein>
<keyword evidence="1" id="KW-0472">Membrane</keyword>
<dbReference type="EMBL" id="CP102290">
    <property type="protein sequence ID" value="UWP57899.1"/>
    <property type="molecule type" value="Genomic_DNA"/>
</dbReference>
<feature type="transmembrane region" description="Helical" evidence="1">
    <location>
        <begin position="193"/>
        <end position="211"/>
    </location>
</feature>
<keyword evidence="1" id="KW-1133">Transmembrane helix</keyword>
<dbReference type="Pfam" id="PF04854">
    <property type="entry name" value="DUF624"/>
    <property type="match status" value="1"/>
</dbReference>
<keyword evidence="3" id="KW-1185">Reference proteome</keyword>
<feature type="transmembrane region" description="Helical" evidence="1">
    <location>
        <begin position="121"/>
        <end position="140"/>
    </location>
</feature>
<accession>A0ABY5VBI8</accession>
<evidence type="ECO:0000256" key="1">
    <source>
        <dbReference type="SAM" id="Phobius"/>
    </source>
</evidence>
<feature type="transmembrane region" description="Helical" evidence="1">
    <location>
        <begin position="95"/>
        <end position="115"/>
    </location>
</feature>
<evidence type="ECO:0000313" key="2">
    <source>
        <dbReference type="EMBL" id="UWP57899.1"/>
    </source>
</evidence>
<evidence type="ECO:0000313" key="3">
    <source>
        <dbReference type="Proteomes" id="UP001060164"/>
    </source>
</evidence>
<organism evidence="2 3">
    <name type="scientific">Ruminococcus gauvreauii</name>
    <dbReference type="NCBI Taxonomy" id="438033"/>
    <lineage>
        <taxon>Bacteria</taxon>
        <taxon>Bacillati</taxon>
        <taxon>Bacillota</taxon>
        <taxon>Clostridia</taxon>
        <taxon>Eubacteriales</taxon>
        <taxon>Oscillospiraceae</taxon>
        <taxon>Ruminococcus</taxon>
    </lineage>
</organism>
<dbReference type="Proteomes" id="UP001060164">
    <property type="component" value="Chromosome"/>
</dbReference>
<dbReference type="InterPro" id="IPR006938">
    <property type="entry name" value="DUF624"/>
</dbReference>
<proteinExistence type="predicted"/>
<reference evidence="2" key="1">
    <citation type="journal article" date="2022" name="Cell">
        <title>Design, construction, and in vivo augmentation of a complex gut microbiome.</title>
        <authorList>
            <person name="Cheng A.G."/>
            <person name="Ho P.Y."/>
            <person name="Aranda-Diaz A."/>
            <person name="Jain S."/>
            <person name="Yu F.B."/>
            <person name="Meng X."/>
            <person name="Wang M."/>
            <person name="Iakiviak M."/>
            <person name="Nagashima K."/>
            <person name="Zhao A."/>
            <person name="Murugkar P."/>
            <person name="Patil A."/>
            <person name="Atabakhsh K."/>
            <person name="Weakley A."/>
            <person name="Yan J."/>
            <person name="Brumbaugh A.R."/>
            <person name="Higginbottom S."/>
            <person name="Dimas A."/>
            <person name="Shiver A.L."/>
            <person name="Deutschbauer A."/>
            <person name="Neff N."/>
            <person name="Sonnenburg J.L."/>
            <person name="Huang K.C."/>
            <person name="Fischbach M.A."/>
        </authorList>
    </citation>
    <scope>NUCLEOTIDE SEQUENCE</scope>
    <source>
        <strain evidence="2">DSM 19829</strain>
    </source>
</reference>
<gene>
    <name evidence="2" type="ORF">NQ502_10835</name>
</gene>
<dbReference type="RefSeq" id="WP_028530030.1">
    <property type="nucleotide sequence ID" value="NZ_CABLBR010000040.1"/>
</dbReference>
<feature type="transmembrane region" description="Helical" evidence="1">
    <location>
        <begin position="44"/>
        <end position="63"/>
    </location>
</feature>
<sequence length="229" mass="25737">MSLFRPDYTRNGPGIDKNAPKKTGIALFFEIIAREFWQICKLNVLFLVSALPLVTFGAARAALSRCTINMVRDVPNNVWTDFGQEFKNNFIRSTMCGLAELFVIGVLLILIRSTAVNENSLLQGVILSAIFAVRLFWGYFWPMLVTIDVPFAAAVKNSAALPVLCLKHSVPAVLCGTILHMISLWFFPLSLPFIVFFTFGFSSFIISFAAWSDMQRLVLRRNENKGELE</sequence>
<name>A0ABY5VBI8_9FIRM</name>